<gene>
    <name evidence="3" type="ORF">TSTA_126530</name>
</gene>
<protein>
    <submittedName>
        <fullName evidence="3">Uncharacterized protein</fullName>
    </submittedName>
</protein>
<dbReference type="RefSeq" id="XP_002482937.1">
    <property type="nucleotide sequence ID" value="XM_002482892.1"/>
</dbReference>
<proteinExistence type="inferred from homology"/>
<dbReference type="PANTHER" id="PTHR33365:SF4">
    <property type="entry name" value="CYCLOCHLOROTINE BIOSYNTHESIS PROTEIN O"/>
    <property type="match status" value="1"/>
</dbReference>
<dbReference type="STRING" id="441959.B8MCP3"/>
<evidence type="ECO:0000313" key="3">
    <source>
        <dbReference type="EMBL" id="EED18945.1"/>
    </source>
</evidence>
<dbReference type="VEuPathDB" id="FungiDB:TSTA_126530"/>
<dbReference type="OrthoDB" id="3687641at2759"/>
<comment type="pathway">
    <text evidence="1">Mycotoxin biosynthesis.</text>
</comment>
<dbReference type="Pfam" id="PF11807">
    <property type="entry name" value="UstYa"/>
    <property type="match status" value="1"/>
</dbReference>
<dbReference type="PANTHER" id="PTHR33365">
    <property type="entry name" value="YALI0B05434P"/>
    <property type="match status" value="1"/>
</dbReference>
<evidence type="ECO:0000313" key="4">
    <source>
        <dbReference type="Proteomes" id="UP000001745"/>
    </source>
</evidence>
<name>B8MCP3_TALSN</name>
<dbReference type="Proteomes" id="UP000001745">
    <property type="component" value="Unassembled WGS sequence"/>
</dbReference>
<sequence>MAHGPMGKKDMFPRFFINFIGTLNHWKLKLRAGENLSEGEIEHMGHCIEYLRQAVMCFGDTALEKPVDHSNYVHADFEETEHLCRDWHTLSQYFWASSIDFIWGMDAPMTVFENSDAWKGNPAGSIL</sequence>
<evidence type="ECO:0000256" key="2">
    <source>
        <dbReference type="ARBA" id="ARBA00035112"/>
    </source>
</evidence>
<evidence type="ECO:0000256" key="1">
    <source>
        <dbReference type="ARBA" id="ARBA00004685"/>
    </source>
</evidence>
<dbReference type="HOGENOM" id="CLU_1971955_0_0_1"/>
<dbReference type="InterPro" id="IPR021765">
    <property type="entry name" value="UstYa-like"/>
</dbReference>
<dbReference type="AlphaFoldDB" id="B8MCP3"/>
<accession>B8MCP3</accession>
<comment type="similarity">
    <text evidence="2">Belongs to the ustYa family.</text>
</comment>
<organism evidence="3 4">
    <name type="scientific">Talaromyces stipitatus (strain ATCC 10500 / CBS 375.48 / QM 6759 / NRRL 1006)</name>
    <name type="common">Penicillium stipitatum</name>
    <dbReference type="NCBI Taxonomy" id="441959"/>
    <lineage>
        <taxon>Eukaryota</taxon>
        <taxon>Fungi</taxon>
        <taxon>Dikarya</taxon>
        <taxon>Ascomycota</taxon>
        <taxon>Pezizomycotina</taxon>
        <taxon>Eurotiomycetes</taxon>
        <taxon>Eurotiomycetidae</taxon>
        <taxon>Eurotiales</taxon>
        <taxon>Trichocomaceae</taxon>
        <taxon>Talaromyces</taxon>
        <taxon>Talaromyces sect. Talaromyces</taxon>
    </lineage>
</organism>
<dbReference type="GeneID" id="8099080"/>
<dbReference type="GO" id="GO:0043386">
    <property type="term" value="P:mycotoxin biosynthetic process"/>
    <property type="evidence" value="ECO:0007669"/>
    <property type="project" value="InterPro"/>
</dbReference>
<keyword evidence="4" id="KW-1185">Reference proteome</keyword>
<dbReference type="EMBL" id="EQ962655">
    <property type="protein sequence ID" value="EED18945.1"/>
    <property type="molecule type" value="Genomic_DNA"/>
</dbReference>
<reference evidence="4" key="1">
    <citation type="journal article" date="2015" name="Genome Announc.">
        <title>Genome sequence of the AIDS-associated pathogen Penicillium marneffei (ATCC18224) and its near taxonomic relative Talaromyces stipitatus (ATCC10500).</title>
        <authorList>
            <person name="Nierman W.C."/>
            <person name="Fedorova-Abrams N.D."/>
            <person name="Andrianopoulos A."/>
        </authorList>
    </citation>
    <scope>NUCLEOTIDE SEQUENCE [LARGE SCALE GENOMIC DNA]</scope>
    <source>
        <strain evidence="4">ATCC 10500 / CBS 375.48 / QM 6759 / NRRL 1006</strain>
    </source>
</reference>
<dbReference type="PhylomeDB" id="B8MCP3"/>
<dbReference type="InParanoid" id="B8MCP3"/>